<dbReference type="AlphaFoldDB" id="A0A7S1BHG3"/>
<gene>
    <name evidence="1" type="ORF">CHYS00102_LOCUS13858</name>
</gene>
<proteinExistence type="predicted"/>
<protein>
    <submittedName>
        <fullName evidence="1">Uncharacterized protein</fullName>
    </submittedName>
</protein>
<evidence type="ECO:0000313" key="1">
    <source>
        <dbReference type="EMBL" id="CAD8886660.1"/>
    </source>
</evidence>
<sequence length="100" mass="10635">MCSIATPSLPLSLLSELSPRLEPSALPPEVLLIPLELSLSKSCFVKMANSISVMTSLACTGANLDERRTSVSVNLDIVAQLVNVVVKRLARVSERSGISV</sequence>
<reference evidence="1" key="1">
    <citation type="submission" date="2021-01" db="EMBL/GenBank/DDBJ databases">
        <authorList>
            <person name="Corre E."/>
            <person name="Pelletier E."/>
            <person name="Niang G."/>
            <person name="Scheremetjew M."/>
            <person name="Finn R."/>
            <person name="Kale V."/>
            <person name="Holt S."/>
            <person name="Cochrane G."/>
            <person name="Meng A."/>
            <person name="Brown T."/>
            <person name="Cohen L."/>
        </authorList>
    </citation>
    <scope>NUCLEOTIDE SEQUENCE</scope>
    <source>
        <strain evidence="1">308</strain>
    </source>
</reference>
<name>A0A7S1BHG3_9STRA</name>
<accession>A0A7S1BHG3</accession>
<dbReference type="EMBL" id="HBFR01019148">
    <property type="protein sequence ID" value="CAD8886660.1"/>
    <property type="molecule type" value="Transcribed_RNA"/>
</dbReference>
<organism evidence="1">
    <name type="scientific">Corethron hystrix</name>
    <dbReference type="NCBI Taxonomy" id="216773"/>
    <lineage>
        <taxon>Eukaryota</taxon>
        <taxon>Sar</taxon>
        <taxon>Stramenopiles</taxon>
        <taxon>Ochrophyta</taxon>
        <taxon>Bacillariophyta</taxon>
        <taxon>Coscinodiscophyceae</taxon>
        <taxon>Corethrophycidae</taxon>
        <taxon>Corethrales</taxon>
        <taxon>Corethraceae</taxon>
        <taxon>Corethron</taxon>
    </lineage>
</organism>